<name>A0A2T7NUW0_POMCA</name>
<keyword evidence="2" id="KW-1185">Reference proteome</keyword>
<reference evidence="1 2" key="1">
    <citation type="submission" date="2018-04" db="EMBL/GenBank/DDBJ databases">
        <title>The genome of golden apple snail Pomacea canaliculata provides insight into stress tolerance and invasive adaptation.</title>
        <authorList>
            <person name="Liu C."/>
            <person name="Liu B."/>
            <person name="Ren Y."/>
            <person name="Zhang Y."/>
            <person name="Wang H."/>
            <person name="Li S."/>
            <person name="Jiang F."/>
            <person name="Yin L."/>
            <person name="Zhang G."/>
            <person name="Qian W."/>
            <person name="Fan W."/>
        </authorList>
    </citation>
    <scope>NUCLEOTIDE SEQUENCE [LARGE SCALE GENOMIC DNA]</scope>
    <source>
        <strain evidence="1">SZHN2017</strain>
        <tissue evidence="1">Muscle</tissue>
    </source>
</reference>
<proteinExistence type="predicted"/>
<evidence type="ECO:0008006" key="3">
    <source>
        <dbReference type="Google" id="ProtNLM"/>
    </source>
</evidence>
<organism evidence="1 2">
    <name type="scientific">Pomacea canaliculata</name>
    <name type="common">Golden apple snail</name>
    <dbReference type="NCBI Taxonomy" id="400727"/>
    <lineage>
        <taxon>Eukaryota</taxon>
        <taxon>Metazoa</taxon>
        <taxon>Spiralia</taxon>
        <taxon>Lophotrochozoa</taxon>
        <taxon>Mollusca</taxon>
        <taxon>Gastropoda</taxon>
        <taxon>Caenogastropoda</taxon>
        <taxon>Architaenioglossa</taxon>
        <taxon>Ampullarioidea</taxon>
        <taxon>Ampullariidae</taxon>
        <taxon>Pomacea</taxon>
    </lineage>
</organism>
<dbReference type="Proteomes" id="UP000245119">
    <property type="component" value="Linkage Group LG9"/>
</dbReference>
<dbReference type="Pfam" id="PF07173">
    <property type="entry name" value="GRDP-like"/>
    <property type="match status" value="1"/>
</dbReference>
<comment type="caution">
    <text evidence="1">The sequence shown here is derived from an EMBL/GenBank/DDBJ whole genome shotgun (WGS) entry which is preliminary data.</text>
</comment>
<dbReference type="PANTHER" id="PTHR34365">
    <property type="entry name" value="ENOLASE (DUF1399)"/>
    <property type="match status" value="1"/>
</dbReference>
<dbReference type="OrthoDB" id="2684236at2759"/>
<sequence length="425" mass="49079">MAFSPGDMSFSLDLRQASLYHLDFLQTVDKKIELHGGQAVEYAIQRYEKLWLPLAAKYSDRVLVAPLDIEWVWHCHLLNPLAYEKDCQRVVGTVVDHRILDRERRKQSLQESRVLWRREYPSVPFEADGPISPWFDSEFASVTKISYNLIAAVARQKIFYYQVSLPHYRDEKFLNQALVRYKRFLHLKKKHPHVFIVPCYDIDLIWHTHMLHPFSYRHDTVSILSYLFNHDDSVNDRRAGSKLTVSDARTRHLWKKTFNEPFAQSGAMFRGEPPAGKLFHMDAADFAALVTKQTTVLLESARVVGLPEQSQVQYKLKLWYNTGYQNFNRALYVSDSIATVRGSPRHMTNDIRLNANFTFDTKYNDVVMVDLLQKSGRFCLGVTEEIGSARLRMLDKIQALGNGRGVTMQDYVDMGDGVGLSYSGV</sequence>
<dbReference type="AlphaFoldDB" id="A0A2T7NUW0"/>
<protein>
    <recommendedName>
        <fullName evidence="3">Glycine-rich domain-containing protein-like</fullName>
    </recommendedName>
</protein>
<accession>A0A2T7NUW0</accession>
<dbReference type="PANTHER" id="PTHR34365:SF7">
    <property type="entry name" value="GLYCINE-RICH DOMAIN-CONTAINING PROTEIN 1"/>
    <property type="match status" value="1"/>
</dbReference>
<dbReference type="STRING" id="400727.A0A2T7NUW0"/>
<evidence type="ECO:0000313" key="2">
    <source>
        <dbReference type="Proteomes" id="UP000245119"/>
    </source>
</evidence>
<dbReference type="EMBL" id="PZQS01000009">
    <property type="protein sequence ID" value="PVD24942.1"/>
    <property type="molecule type" value="Genomic_DNA"/>
</dbReference>
<gene>
    <name evidence="1" type="ORF">C0Q70_15436</name>
</gene>
<dbReference type="InterPro" id="IPR009836">
    <property type="entry name" value="GRDP-like"/>
</dbReference>
<evidence type="ECO:0000313" key="1">
    <source>
        <dbReference type="EMBL" id="PVD24942.1"/>
    </source>
</evidence>